<evidence type="ECO:0000259" key="1">
    <source>
        <dbReference type="Pfam" id="PF11823"/>
    </source>
</evidence>
<dbReference type="InterPro" id="IPR021778">
    <property type="entry name" value="Se/S_carrier-like"/>
</dbReference>
<gene>
    <name evidence="2" type="ORF">H6A01_04455</name>
</gene>
<organism evidence="2 3">
    <name type="scientific">Veillonella magna</name>
    <dbReference type="NCBI Taxonomy" id="464322"/>
    <lineage>
        <taxon>Bacteria</taxon>
        <taxon>Bacillati</taxon>
        <taxon>Bacillota</taxon>
        <taxon>Negativicutes</taxon>
        <taxon>Veillonellales</taxon>
        <taxon>Veillonellaceae</taxon>
        <taxon>Veillonella</taxon>
    </lineage>
</organism>
<dbReference type="EMBL" id="JACJLA010000006">
    <property type="protein sequence ID" value="MBM6912574.1"/>
    <property type="molecule type" value="Genomic_DNA"/>
</dbReference>
<accession>A0ABS2GHF5</accession>
<protein>
    <submittedName>
        <fullName evidence="2">DUF3343 domain-containing protein</fullName>
    </submittedName>
</protein>
<dbReference type="Proteomes" id="UP000707138">
    <property type="component" value="Unassembled WGS sequence"/>
</dbReference>
<sequence>MLTTKPTLIITFPTTTQAMAAERCCEHHHLPGRLVPIPAVLSAGCGLSWAADPSDKEGILRTFAGDGITCETVTVIDL</sequence>
<comment type="caution">
    <text evidence="2">The sequence shown here is derived from an EMBL/GenBank/DDBJ whole genome shotgun (WGS) entry which is preliminary data.</text>
</comment>
<keyword evidence="3" id="KW-1185">Reference proteome</keyword>
<proteinExistence type="predicted"/>
<evidence type="ECO:0000313" key="2">
    <source>
        <dbReference type="EMBL" id="MBM6912574.1"/>
    </source>
</evidence>
<dbReference type="RefSeq" id="WP_205087674.1">
    <property type="nucleotide sequence ID" value="NZ_JACJLA010000006.1"/>
</dbReference>
<name>A0ABS2GHF5_9FIRM</name>
<reference evidence="2 3" key="1">
    <citation type="journal article" date="2021" name="Sci. Rep.">
        <title>The distribution of antibiotic resistance genes in chicken gut microbiota commensals.</title>
        <authorList>
            <person name="Juricova H."/>
            <person name="Matiasovicova J."/>
            <person name="Kubasova T."/>
            <person name="Cejkova D."/>
            <person name="Rychlik I."/>
        </authorList>
    </citation>
    <scope>NUCLEOTIDE SEQUENCE [LARGE SCALE GENOMIC DNA]</scope>
    <source>
        <strain evidence="2 3">An537</strain>
    </source>
</reference>
<dbReference type="Pfam" id="PF11823">
    <property type="entry name" value="Se_S_carrier"/>
    <property type="match status" value="1"/>
</dbReference>
<feature type="domain" description="Putative Se/S carrier protein-like" evidence="1">
    <location>
        <begin position="8"/>
        <end position="71"/>
    </location>
</feature>
<evidence type="ECO:0000313" key="3">
    <source>
        <dbReference type="Proteomes" id="UP000707138"/>
    </source>
</evidence>